<gene>
    <name evidence="2" type="ORF">HPG69_001150</name>
</gene>
<evidence type="ECO:0000313" key="3">
    <source>
        <dbReference type="Proteomes" id="UP000551758"/>
    </source>
</evidence>
<feature type="compositionally biased region" description="Low complexity" evidence="1">
    <location>
        <begin position="159"/>
        <end position="168"/>
    </location>
</feature>
<dbReference type="PANTHER" id="PTHR40708:SF1">
    <property type="entry name" value="RIKEN CDNA 1700113H08 GENE"/>
    <property type="match status" value="1"/>
</dbReference>
<protein>
    <submittedName>
        <fullName evidence="2">Uncharacterized protein</fullName>
    </submittedName>
</protein>
<name>A0A7J7FEK2_DICBM</name>
<feature type="region of interest" description="Disordered" evidence="1">
    <location>
        <begin position="129"/>
        <end position="178"/>
    </location>
</feature>
<dbReference type="Proteomes" id="UP000551758">
    <property type="component" value="Unassembled WGS sequence"/>
</dbReference>
<reference evidence="2 3" key="1">
    <citation type="journal article" date="2020" name="Mol. Biol. Evol.">
        <title>Interspecific Gene Flow and the Evolution of Specialization in Black and White Rhinoceros.</title>
        <authorList>
            <person name="Moodley Y."/>
            <person name="Westbury M.V."/>
            <person name="Russo I.M."/>
            <person name="Gopalakrishnan S."/>
            <person name="Rakotoarivelo A."/>
            <person name="Olsen R.A."/>
            <person name="Prost S."/>
            <person name="Tunstall T."/>
            <person name="Ryder O.A."/>
            <person name="Dalen L."/>
            <person name="Bruford M.W."/>
        </authorList>
    </citation>
    <scope>NUCLEOTIDE SEQUENCE [LARGE SCALE GENOMIC DNA]</scope>
    <source>
        <strain evidence="2">SBR-YM</strain>
        <tissue evidence="2">Skin</tissue>
    </source>
</reference>
<sequence length="288" mass="31472">MEGDDVDMEKVFPEKIQTPMACKRQLCTRQYIIPRSPAVSTASSEEESYREASPSPTPLSEWDQTPLIFTARREINKRDREAPKQVWSSLFLEQQMTKKSIQLHSVNPLYLEATGTHINRHVRLQNKPSCISKGDSVSPGPAPRPYTAAGLCRRSQTPSAASRVSRSSSEPKLEERTAATAGALANPDFQSQLQGAPGNPVVRSAVAMASETLPKHPHPLGKRGPRADASLHGNLAGAPLPQFAGAPTHLPSKRLIKVCSSPHSRPPWRFHTVCSQAPPRPGVNAHLR</sequence>
<dbReference type="AlphaFoldDB" id="A0A7J7FEK2"/>
<dbReference type="Pfam" id="PF15380">
    <property type="entry name" value="DUF4607"/>
    <property type="match status" value="1"/>
</dbReference>
<comment type="caution">
    <text evidence="2">The sequence shown here is derived from an EMBL/GenBank/DDBJ whole genome shotgun (WGS) entry which is preliminary data.</text>
</comment>
<feature type="region of interest" description="Disordered" evidence="1">
    <location>
        <begin position="37"/>
        <end position="62"/>
    </location>
</feature>
<evidence type="ECO:0000256" key="1">
    <source>
        <dbReference type="SAM" id="MobiDB-lite"/>
    </source>
</evidence>
<evidence type="ECO:0000313" key="2">
    <source>
        <dbReference type="EMBL" id="KAF5926522.1"/>
    </source>
</evidence>
<accession>A0A7J7FEK2</accession>
<organism evidence="2 3">
    <name type="scientific">Diceros bicornis minor</name>
    <name type="common">South-central black rhinoceros</name>
    <dbReference type="NCBI Taxonomy" id="77932"/>
    <lineage>
        <taxon>Eukaryota</taxon>
        <taxon>Metazoa</taxon>
        <taxon>Chordata</taxon>
        <taxon>Craniata</taxon>
        <taxon>Vertebrata</taxon>
        <taxon>Euteleostomi</taxon>
        <taxon>Mammalia</taxon>
        <taxon>Eutheria</taxon>
        <taxon>Laurasiatheria</taxon>
        <taxon>Perissodactyla</taxon>
        <taxon>Rhinocerotidae</taxon>
        <taxon>Diceros</taxon>
    </lineage>
</organism>
<dbReference type="EMBL" id="JACDTQ010000745">
    <property type="protein sequence ID" value="KAF5926522.1"/>
    <property type="molecule type" value="Genomic_DNA"/>
</dbReference>
<dbReference type="PANTHER" id="PTHR40708">
    <property type="entry name" value="RIKEN CDNA 1700113H08 GENE"/>
    <property type="match status" value="1"/>
</dbReference>
<dbReference type="InterPro" id="IPR029288">
    <property type="entry name" value="DUF4607"/>
</dbReference>
<keyword evidence="3" id="KW-1185">Reference proteome</keyword>
<proteinExistence type="predicted"/>